<dbReference type="Pfam" id="PF06323">
    <property type="entry name" value="Phage_antiter_Q"/>
    <property type="match status" value="1"/>
</dbReference>
<gene>
    <name evidence="1" type="ORF">GHV41_26375</name>
</gene>
<name>A0A5Q2VL97_SERPR</name>
<dbReference type="EMBL" id="CP045913">
    <property type="protein sequence ID" value="QGH64173.1"/>
    <property type="molecule type" value="Genomic_DNA"/>
</dbReference>
<sequence>MNAQQLEYIRINLRAALVDLSGGTKGQLEAFAEHPPADKARNPRKPVHVVALDDGRGGVRQIKAENSALYVLETRSRRRPLPPINECEFAAAPWRRAVNLLPAHEQAWVRYCYGHNLDFKLQTLICQHVWESYDKELAGVKLQKRVRLRLISLVWLAVQDVAAKNKNEEYREYAATALANLLAINRDTWYQTYAVPWRALKSIAMSLDEEALVEVKGKVVIVDSEGDIAKPDTLRYI</sequence>
<proteinExistence type="predicted"/>
<dbReference type="AlphaFoldDB" id="A0A5Q2VL97"/>
<organism evidence="1 2">
    <name type="scientific">Serratia proteamaculans</name>
    <dbReference type="NCBI Taxonomy" id="28151"/>
    <lineage>
        <taxon>Bacteria</taxon>
        <taxon>Pseudomonadati</taxon>
        <taxon>Pseudomonadota</taxon>
        <taxon>Gammaproteobacteria</taxon>
        <taxon>Enterobacterales</taxon>
        <taxon>Yersiniaceae</taxon>
        <taxon>Serratia</taxon>
    </lineage>
</organism>
<dbReference type="RefSeq" id="WP_153860783.1">
    <property type="nucleotide sequence ID" value="NZ_CP045913.1"/>
</dbReference>
<dbReference type="Proteomes" id="UP000381260">
    <property type="component" value="Chromosome"/>
</dbReference>
<reference evidence="1 2" key="1">
    <citation type="submission" date="2019-11" db="EMBL/GenBank/DDBJ databases">
        <title>The Phosphoenolpyruvate Phosphotransferase System Regulates Serratia proteamaculans 336X Biofilm Formation and Wheat Roots colonization.</title>
        <authorList>
            <person name="Liu F."/>
        </authorList>
    </citation>
    <scope>NUCLEOTIDE SEQUENCE [LARGE SCALE GENOMIC DNA]</scope>
    <source>
        <strain evidence="1 2">336X</strain>
    </source>
</reference>
<evidence type="ECO:0000313" key="1">
    <source>
        <dbReference type="EMBL" id="QGH64173.1"/>
    </source>
</evidence>
<accession>A0A5Q2VL97</accession>
<protein>
    <submittedName>
        <fullName evidence="1">Antitermination protein</fullName>
    </submittedName>
</protein>
<dbReference type="InterPro" id="IPR010455">
    <property type="entry name" value="Phage_82_GpQ"/>
</dbReference>
<evidence type="ECO:0000313" key="2">
    <source>
        <dbReference type="Proteomes" id="UP000381260"/>
    </source>
</evidence>